<dbReference type="GO" id="GO:0051321">
    <property type="term" value="P:meiotic cell cycle"/>
    <property type="evidence" value="ECO:0007669"/>
    <property type="project" value="TreeGrafter"/>
</dbReference>
<feature type="compositionally biased region" description="Basic and acidic residues" evidence="2">
    <location>
        <begin position="51"/>
        <end position="62"/>
    </location>
</feature>
<feature type="domain" description="XLR/SYCP3/FAM9" evidence="3">
    <location>
        <begin position="82"/>
        <end position="213"/>
    </location>
</feature>
<accession>A0AAV2L819</accession>
<dbReference type="GO" id="GO:0000795">
    <property type="term" value="C:synaptonemal complex"/>
    <property type="evidence" value="ECO:0007669"/>
    <property type="project" value="TreeGrafter"/>
</dbReference>
<feature type="region of interest" description="Disordered" evidence="2">
    <location>
        <begin position="1"/>
        <end position="65"/>
    </location>
</feature>
<feature type="compositionally biased region" description="Polar residues" evidence="2">
    <location>
        <begin position="1"/>
        <end position="12"/>
    </location>
</feature>
<gene>
    <name evidence="4" type="ORF">KC01_LOCUS25079</name>
</gene>
<sequence length="235" mass="27199">MPLTKRQNNTANPFDKTDRKILKEVKNPDLRAASSKENENPLVEMFSKKRASSDVDDVRGDEAPAGPGFQSMLEQFGSDISKAVQAKKKRLESLTNNYMKVSQHKLEQQWSMHQSQRQKLTQKYSQQVSVVLQQWELDAQRGEEQEERMNNLFKQQVKILQQARAAHSHKLKCVRELYEAFVKNSEEMQKSHEAFLQGAMQELRGEMSALQKKILIDIQQQEMASVRKSLTSMLF</sequence>
<dbReference type="InterPro" id="IPR006888">
    <property type="entry name" value="XLR/SYCP3/FAM9_dom"/>
</dbReference>
<evidence type="ECO:0000256" key="1">
    <source>
        <dbReference type="ARBA" id="ARBA00010283"/>
    </source>
</evidence>
<organism evidence="4 5">
    <name type="scientific">Knipowitschia caucasica</name>
    <name type="common">Caucasian dwarf goby</name>
    <name type="synonym">Pomatoschistus caucasicus</name>
    <dbReference type="NCBI Taxonomy" id="637954"/>
    <lineage>
        <taxon>Eukaryota</taxon>
        <taxon>Metazoa</taxon>
        <taxon>Chordata</taxon>
        <taxon>Craniata</taxon>
        <taxon>Vertebrata</taxon>
        <taxon>Euteleostomi</taxon>
        <taxon>Actinopterygii</taxon>
        <taxon>Neopterygii</taxon>
        <taxon>Teleostei</taxon>
        <taxon>Neoteleostei</taxon>
        <taxon>Acanthomorphata</taxon>
        <taxon>Gobiaria</taxon>
        <taxon>Gobiiformes</taxon>
        <taxon>Gobioidei</taxon>
        <taxon>Gobiidae</taxon>
        <taxon>Gobiinae</taxon>
        <taxon>Knipowitschia</taxon>
    </lineage>
</organism>
<evidence type="ECO:0000259" key="3">
    <source>
        <dbReference type="Pfam" id="PF04803"/>
    </source>
</evidence>
<dbReference type="PANTHER" id="PTHR19368">
    <property type="entry name" value="XLR/SCP3/FAM9"/>
    <property type="match status" value="1"/>
</dbReference>
<name>A0AAV2L819_KNICA</name>
<comment type="similarity">
    <text evidence="1">Belongs to the XLR/SYCP3 family.</text>
</comment>
<dbReference type="Pfam" id="PF04803">
    <property type="entry name" value="Cor1"/>
    <property type="match status" value="1"/>
</dbReference>
<dbReference type="PANTHER" id="PTHR19368:SF15">
    <property type="entry name" value="XLR_SYCP3_FAM9 DOMAIN-CONTAINING PROTEIN"/>
    <property type="match status" value="1"/>
</dbReference>
<dbReference type="GO" id="GO:0007286">
    <property type="term" value="P:spermatid development"/>
    <property type="evidence" value="ECO:0007669"/>
    <property type="project" value="TreeGrafter"/>
</dbReference>
<dbReference type="AlphaFoldDB" id="A0AAV2L819"/>
<proteinExistence type="inferred from homology"/>
<dbReference type="EMBL" id="OZ035843">
    <property type="protein sequence ID" value="CAL1596385.1"/>
    <property type="molecule type" value="Genomic_DNA"/>
</dbReference>
<dbReference type="Proteomes" id="UP001497482">
    <property type="component" value="Chromosome 21"/>
</dbReference>
<keyword evidence="5" id="KW-1185">Reference proteome</keyword>
<evidence type="ECO:0000256" key="2">
    <source>
        <dbReference type="SAM" id="MobiDB-lite"/>
    </source>
</evidence>
<evidence type="ECO:0000313" key="5">
    <source>
        <dbReference type="Proteomes" id="UP001497482"/>
    </source>
</evidence>
<dbReference type="InterPro" id="IPR051443">
    <property type="entry name" value="XLR/SYCP3"/>
</dbReference>
<reference evidence="4 5" key="1">
    <citation type="submission" date="2024-04" db="EMBL/GenBank/DDBJ databases">
        <authorList>
            <person name="Waldvogel A.-M."/>
            <person name="Schoenle A."/>
        </authorList>
    </citation>
    <scope>NUCLEOTIDE SEQUENCE [LARGE SCALE GENOMIC DNA]</scope>
</reference>
<feature type="compositionally biased region" description="Basic and acidic residues" evidence="2">
    <location>
        <begin position="15"/>
        <end position="39"/>
    </location>
</feature>
<protein>
    <recommendedName>
        <fullName evidence="3">XLR/SYCP3/FAM9 domain-containing protein</fullName>
    </recommendedName>
</protein>
<evidence type="ECO:0000313" key="4">
    <source>
        <dbReference type="EMBL" id="CAL1596385.1"/>
    </source>
</evidence>